<dbReference type="HOGENOM" id="CLU_1190215_0_0_1"/>
<dbReference type="AlphaFoldDB" id="S3D7M1"/>
<accession>S3D7M1</accession>
<name>S3D7M1_GLAL2</name>
<dbReference type="OrthoDB" id="3445278at2759"/>
<dbReference type="RefSeq" id="XP_008085370.1">
    <property type="nucleotide sequence ID" value="XM_008087179.1"/>
</dbReference>
<feature type="compositionally biased region" description="Polar residues" evidence="1">
    <location>
        <begin position="60"/>
        <end position="74"/>
    </location>
</feature>
<evidence type="ECO:0000259" key="2">
    <source>
        <dbReference type="Pfam" id="PF20150"/>
    </source>
</evidence>
<gene>
    <name evidence="3" type="ORF">GLAREA_04802</name>
</gene>
<dbReference type="Proteomes" id="UP000016922">
    <property type="component" value="Unassembled WGS sequence"/>
</dbReference>
<keyword evidence="4" id="KW-1185">Reference proteome</keyword>
<sequence>MASSPSPPLLHFHVFPNLPVELRLKIWSIACNSSPRIVEVCTPVPLYDWEELGKEDEDATSQPESECESNSSQYLTQTSEPELSKYYTPTPHPPLLSATHESRTIAQTFYGPQFVLPSTTARIYFNPSIDILFFPAWCWESGISNFEADFPVTTRSSIRKLAVENLIWYGGEGGSINGQVQIDEWRGLEEFYFIFRLPDSMGCGCAHDFERENEKGVPEFREVDRRIGLVRDGEEILRRTGDFGVVEQLEEIKKGDGEWQMPEFIMRDLWRDGVRM</sequence>
<dbReference type="InterPro" id="IPR045518">
    <property type="entry name" value="2EXR"/>
</dbReference>
<evidence type="ECO:0000313" key="3">
    <source>
        <dbReference type="EMBL" id="EPE28011.1"/>
    </source>
</evidence>
<feature type="region of interest" description="Disordered" evidence="1">
    <location>
        <begin position="54"/>
        <end position="74"/>
    </location>
</feature>
<evidence type="ECO:0000313" key="4">
    <source>
        <dbReference type="Proteomes" id="UP000016922"/>
    </source>
</evidence>
<dbReference type="PANTHER" id="PTHR35910">
    <property type="entry name" value="2EXR DOMAIN-CONTAINING PROTEIN"/>
    <property type="match status" value="1"/>
</dbReference>
<reference evidence="3 4" key="1">
    <citation type="journal article" date="2013" name="BMC Genomics">
        <title>Genomics-driven discovery of the pneumocandin biosynthetic gene cluster in the fungus Glarea lozoyensis.</title>
        <authorList>
            <person name="Chen L."/>
            <person name="Yue Q."/>
            <person name="Zhang X."/>
            <person name="Xiang M."/>
            <person name="Wang C."/>
            <person name="Li S."/>
            <person name="Che Y."/>
            <person name="Ortiz-Lopez F.J."/>
            <person name="Bills G.F."/>
            <person name="Liu X."/>
            <person name="An Z."/>
        </authorList>
    </citation>
    <scope>NUCLEOTIDE SEQUENCE [LARGE SCALE GENOMIC DNA]</scope>
    <source>
        <strain evidence="4">ATCC 20868 / MF5171</strain>
    </source>
</reference>
<feature type="domain" description="2EXR" evidence="2">
    <location>
        <begin position="12"/>
        <end position="132"/>
    </location>
</feature>
<dbReference type="PANTHER" id="PTHR35910:SF6">
    <property type="entry name" value="2EXR DOMAIN-CONTAINING PROTEIN"/>
    <property type="match status" value="1"/>
</dbReference>
<dbReference type="GeneID" id="19463857"/>
<dbReference type="EMBL" id="KE145369">
    <property type="protein sequence ID" value="EPE28011.1"/>
    <property type="molecule type" value="Genomic_DNA"/>
</dbReference>
<organism evidence="3 4">
    <name type="scientific">Glarea lozoyensis (strain ATCC 20868 / MF5171)</name>
    <dbReference type="NCBI Taxonomy" id="1116229"/>
    <lineage>
        <taxon>Eukaryota</taxon>
        <taxon>Fungi</taxon>
        <taxon>Dikarya</taxon>
        <taxon>Ascomycota</taxon>
        <taxon>Pezizomycotina</taxon>
        <taxon>Leotiomycetes</taxon>
        <taxon>Helotiales</taxon>
        <taxon>Helotiaceae</taxon>
        <taxon>Glarea</taxon>
    </lineage>
</organism>
<dbReference type="Pfam" id="PF20150">
    <property type="entry name" value="2EXR"/>
    <property type="match status" value="1"/>
</dbReference>
<proteinExistence type="predicted"/>
<dbReference type="KEGG" id="glz:GLAREA_04802"/>
<protein>
    <recommendedName>
        <fullName evidence="2">2EXR domain-containing protein</fullName>
    </recommendedName>
</protein>
<evidence type="ECO:0000256" key="1">
    <source>
        <dbReference type="SAM" id="MobiDB-lite"/>
    </source>
</evidence>